<dbReference type="GO" id="GO:0003886">
    <property type="term" value="F:DNA (cytosine-5-)-methyltransferase activity"/>
    <property type="evidence" value="ECO:0007669"/>
    <property type="project" value="UniProtKB-EC"/>
</dbReference>
<sequence length="433" mass="48273">MYPQALSEFAAILARTIVRTGGVGSLVDLFAGCGGMSYGMELAGFHSIYVNELSPDAMSTYRRNQPQGSLALDEDHQSHDIHELSGDPGRLRELSEHLRQVAGGDVDFVTGGPPCQGFSRIGHRRTFKLDKESIPSNHLYKEMATAIEAIRPKAFIFENVQGLMSARWTPSGRKGEIWEDVQDTFGSVTADGEPYVVGPELVHARQFGVPQNRPRVLIVGVRADVARAAGFEGKWLPEDMETITPPHPEELLGDLCASEWTSGGSTDFYATNPLNETQTALRTRRDGTVMGKGTPLTEQQFSNHSLRVQERFHLIRSNKAIPKEYQTRKFNQRMIPRRWPESGPTMTVASLPDDFVHYAENRAPTVREWARFQGFPDWYEFSGPRTTGGRRRAGDPSLGVWTRDLPKFTQIGNAVPVNLAEWLGKHLGQTLNL</sequence>
<keyword evidence="3 5" id="KW-0949">S-adenosyl-L-methionine</keyword>
<dbReference type="PRINTS" id="PR00105">
    <property type="entry name" value="C5METTRFRASE"/>
</dbReference>
<evidence type="ECO:0000256" key="2">
    <source>
        <dbReference type="ARBA" id="ARBA00022679"/>
    </source>
</evidence>
<dbReference type="PANTHER" id="PTHR10629:SF52">
    <property type="entry name" value="DNA (CYTOSINE-5)-METHYLTRANSFERASE 1"/>
    <property type="match status" value="1"/>
</dbReference>
<dbReference type="Gene3D" id="3.90.120.10">
    <property type="entry name" value="DNA Methylase, subunit A, domain 2"/>
    <property type="match status" value="1"/>
</dbReference>
<reference evidence="9 10" key="1">
    <citation type="submission" date="2019-01" db="EMBL/GenBank/DDBJ databases">
        <title>Lactibacter flavus gen. nov., sp. nov., a novel bacterium of the family Propionibacteriaceae isolated from raw milk and dairy products.</title>
        <authorList>
            <person name="Huptas C."/>
            <person name="Wenning M."/>
            <person name="Breitenwieser F."/>
            <person name="Doll E."/>
            <person name="Von Neubeck M."/>
            <person name="Busse H.-J."/>
            <person name="Scherer S."/>
        </authorList>
    </citation>
    <scope>NUCLEOTIDE SEQUENCE [LARGE SCALE GENOMIC DNA]</scope>
    <source>
        <strain evidence="9 10">KCTC 33808</strain>
    </source>
</reference>
<dbReference type="InterPro" id="IPR018117">
    <property type="entry name" value="C5_DNA_meth_AS"/>
</dbReference>
<gene>
    <name evidence="9" type="ORF">ET989_05430</name>
</gene>
<feature type="active site" evidence="5">
    <location>
        <position position="115"/>
    </location>
</feature>
<keyword evidence="1 5" id="KW-0489">Methyltransferase</keyword>
<dbReference type="OrthoDB" id="9813719at2"/>
<feature type="region of interest" description="Disordered" evidence="8">
    <location>
        <begin position="61"/>
        <end position="84"/>
    </location>
</feature>
<keyword evidence="4" id="KW-0680">Restriction system</keyword>
<evidence type="ECO:0000256" key="5">
    <source>
        <dbReference type="PROSITE-ProRule" id="PRU01016"/>
    </source>
</evidence>
<dbReference type="InterPro" id="IPR029063">
    <property type="entry name" value="SAM-dependent_MTases_sf"/>
</dbReference>
<dbReference type="GO" id="GO:0032259">
    <property type="term" value="P:methylation"/>
    <property type="evidence" value="ECO:0007669"/>
    <property type="project" value="UniProtKB-KW"/>
</dbReference>
<dbReference type="AlphaFoldDB" id="A0A4Q9KEL0"/>
<dbReference type="Pfam" id="PF00145">
    <property type="entry name" value="DNA_methylase"/>
    <property type="match status" value="1"/>
</dbReference>
<comment type="catalytic activity">
    <reaction evidence="7">
        <text>a 2'-deoxycytidine in DNA + S-adenosyl-L-methionine = a 5-methyl-2'-deoxycytidine in DNA + S-adenosyl-L-homocysteine + H(+)</text>
        <dbReference type="Rhea" id="RHEA:13681"/>
        <dbReference type="Rhea" id="RHEA-COMP:11369"/>
        <dbReference type="Rhea" id="RHEA-COMP:11370"/>
        <dbReference type="ChEBI" id="CHEBI:15378"/>
        <dbReference type="ChEBI" id="CHEBI:57856"/>
        <dbReference type="ChEBI" id="CHEBI:59789"/>
        <dbReference type="ChEBI" id="CHEBI:85452"/>
        <dbReference type="ChEBI" id="CHEBI:85454"/>
        <dbReference type="EC" id="2.1.1.37"/>
    </reaction>
</comment>
<evidence type="ECO:0000256" key="6">
    <source>
        <dbReference type="RuleBase" id="RU000416"/>
    </source>
</evidence>
<evidence type="ECO:0000256" key="7">
    <source>
        <dbReference type="RuleBase" id="RU000417"/>
    </source>
</evidence>
<proteinExistence type="inferred from homology"/>
<dbReference type="RefSeq" id="WP_131167544.1">
    <property type="nucleotide sequence ID" value="NZ_SDMQ01000004.1"/>
</dbReference>
<accession>A0A4Q9KEL0</accession>
<dbReference type="PROSITE" id="PS00095">
    <property type="entry name" value="C5_MTASE_2"/>
    <property type="match status" value="1"/>
</dbReference>
<dbReference type="EMBL" id="SDMQ01000004">
    <property type="protein sequence ID" value="TBT85895.1"/>
    <property type="molecule type" value="Genomic_DNA"/>
</dbReference>
<dbReference type="SUPFAM" id="SSF53335">
    <property type="entry name" value="S-adenosyl-L-methionine-dependent methyltransferases"/>
    <property type="match status" value="1"/>
</dbReference>
<dbReference type="InterPro" id="IPR050390">
    <property type="entry name" value="C5-Methyltransferase"/>
</dbReference>
<evidence type="ECO:0000256" key="1">
    <source>
        <dbReference type="ARBA" id="ARBA00022603"/>
    </source>
</evidence>
<evidence type="ECO:0000256" key="3">
    <source>
        <dbReference type="ARBA" id="ARBA00022691"/>
    </source>
</evidence>
<dbReference type="InterPro" id="IPR001525">
    <property type="entry name" value="C5_MeTfrase"/>
</dbReference>
<organism evidence="9 10">
    <name type="scientific">Propioniciclava sinopodophylli</name>
    <dbReference type="NCBI Taxonomy" id="1837344"/>
    <lineage>
        <taxon>Bacteria</taxon>
        <taxon>Bacillati</taxon>
        <taxon>Actinomycetota</taxon>
        <taxon>Actinomycetes</taxon>
        <taxon>Propionibacteriales</taxon>
        <taxon>Propionibacteriaceae</taxon>
        <taxon>Propioniciclava</taxon>
    </lineage>
</organism>
<dbReference type="NCBIfam" id="TIGR00675">
    <property type="entry name" value="dcm"/>
    <property type="match status" value="1"/>
</dbReference>
<comment type="caution">
    <text evidence="9">The sequence shown here is derived from an EMBL/GenBank/DDBJ whole genome shotgun (WGS) entry which is preliminary data.</text>
</comment>
<keyword evidence="2 5" id="KW-0808">Transferase</keyword>
<evidence type="ECO:0000313" key="9">
    <source>
        <dbReference type="EMBL" id="TBT85895.1"/>
    </source>
</evidence>
<dbReference type="Proteomes" id="UP000292373">
    <property type="component" value="Unassembled WGS sequence"/>
</dbReference>
<evidence type="ECO:0000256" key="4">
    <source>
        <dbReference type="ARBA" id="ARBA00022747"/>
    </source>
</evidence>
<dbReference type="PROSITE" id="PS51679">
    <property type="entry name" value="SAM_MT_C5"/>
    <property type="match status" value="1"/>
</dbReference>
<evidence type="ECO:0000256" key="8">
    <source>
        <dbReference type="SAM" id="MobiDB-lite"/>
    </source>
</evidence>
<dbReference type="PANTHER" id="PTHR10629">
    <property type="entry name" value="CYTOSINE-SPECIFIC METHYLTRANSFERASE"/>
    <property type="match status" value="1"/>
</dbReference>
<comment type="similarity">
    <text evidence="5 6">Belongs to the class I-like SAM-binding methyltransferase superfamily. C5-methyltransferase family.</text>
</comment>
<dbReference type="EC" id="2.1.1.37" evidence="7"/>
<evidence type="ECO:0000313" key="10">
    <source>
        <dbReference type="Proteomes" id="UP000292373"/>
    </source>
</evidence>
<keyword evidence="10" id="KW-1185">Reference proteome</keyword>
<dbReference type="InterPro" id="IPR031303">
    <property type="entry name" value="C5_meth_CS"/>
</dbReference>
<dbReference type="GO" id="GO:0044027">
    <property type="term" value="P:negative regulation of gene expression via chromosomal CpG island methylation"/>
    <property type="evidence" value="ECO:0007669"/>
    <property type="project" value="TreeGrafter"/>
</dbReference>
<dbReference type="GO" id="GO:0003677">
    <property type="term" value="F:DNA binding"/>
    <property type="evidence" value="ECO:0007669"/>
    <property type="project" value="TreeGrafter"/>
</dbReference>
<dbReference type="GO" id="GO:0009307">
    <property type="term" value="P:DNA restriction-modification system"/>
    <property type="evidence" value="ECO:0007669"/>
    <property type="project" value="UniProtKB-KW"/>
</dbReference>
<name>A0A4Q9KEL0_9ACTN</name>
<dbReference type="PROSITE" id="PS00094">
    <property type="entry name" value="C5_MTASE_1"/>
    <property type="match status" value="1"/>
</dbReference>
<dbReference type="Gene3D" id="3.40.50.150">
    <property type="entry name" value="Vaccinia Virus protein VP39"/>
    <property type="match status" value="1"/>
</dbReference>
<protein>
    <recommendedName>
        <fullName evidence="7">Cytosine-specific methyltransferase</fullName>
        <ecNumber evidence="7">2.1.1.37</ecNumber>
    </recommendedName>
</protein>
<feature type="compositionally biased region" description="Basic and acidic residues" evidence="8">
    <location>
        <begin position="73"/>
        <end position="84"/>
    </location>
</feature>